<feature type="compositionally biased region" description="Polar residues" evidence="1">
    <location>
        <begin position="13"/>
        <end position="22"/>
    </location>
</feature>
<name>A0A8U0P3K6_SALNM</name>
<evidence type="ECO:0000256" key="1">
    <source>
        <dbReference type="SAM" id="MobiDB-lite"/>
    </source>
</evidence>
<dbReference type="GO" id="GO:2000343">
    <property type="term" value="P:positive regulation of chemokine (C-X-C motif) ligand 2 production"/>
    <property type="evidence" value="ECO:0007669"/>
    <property type="project" value="TreeGrafter"/>
</dbReference>
<dbReference type="PROSITE" id="PS50104">
    <property type="entry name" value="TIR"/>
    <property type="match status" value="1"/>
</dbReference>
<dbReference type="GO" id="GO:0005737">
    <property type="term" value="C:cytoplasm"/>
    <property type="evidence" value="ECO:0007669"/>
    <property type="project" value="TreeGrafter"/>
</dbReference>
<dbReference type="GO" id="GO:0034142">
    <property type="term" value="P:toll-like receptor 4 signaling pathway"/>
    <property type="evidence" value="ECO:0007669"/>
    <property type="project" value="TreeGrafter"/>
</dbReference>
<feature type="region of interest" description="Disordered" evidence="1">
    <location>
        <begin position="1"/>
        <end position="28"/>
    </location>
</feature>
<dbReference type="SUPFAM" id="SSF52200">
    <property type="entry name" value="Toll/Interleukin receptor TIR domain"/>
    <property type="match status" value="1"/>
</dbReference>
<organism evidence="3 4">
    <name type="scientific">Salvelinus namaycush</name>
    <name type="common">Lake trout</name>
    <name type="synonym">Salmo namaycush</name>
    <dbReference type="NCBI Taxonomy" id="8040"/>
    <lineage>
        <taxon>Eukaryota</taxon>
        <taxon>Metazoa</taxon>
        <taxon>Chordata</taxon>
        <taxon>Craniata</taxon>
        <taxon>Vertebrata</taxon>
        <taxon>Euteleostomi</taxon>
        <taxon>Actinopterygii</taxon>
        <taxon>Neopterygii</taxon>
        <taxon>Teleostei</taxon>
        <taxon>Protacanthopterygii</taxon>
        <taxon>Salmoniformes</taxon>
        <taxon>Salmonidae</taxon>
        <taxon>Salmoninae</taxon>
        <taxon>Salvelinus</taxon>
    </lineage>
</organism>
<evidence type="ECO:0000259" key="2">
    <source>
        <dbReference type="PROSITE" id="PS50104"/>
    </source>
</evidence>
<dbReference type="Pfam" id="PF13676">
    <property type="entry name" value="TIR_2"/>
    <property type="match status" value="1"/>
</dbReference>
<dbReference type="InterPro" id="IPR035897">
    <property type="entry name" value="Toll_tir_struct_dom_sf"/>
</dbReference>
<dbReference type="PANTHER" id="PTHR22662">
    <property type="entry name" value="TIRAP"/>
    <property type="match status" value="1"/>
</dbReference>
<evidence type="ECO:0000313" key="4">
    <source>
        <dbReference type="RefSeq" id="XP_038817665.1"/>
    </source>
</evidence>
<dbReference type="InterPro" id="IPR000157">
    <property type="entry name" value="TIR_dom"/>
</dbReference>
<dbReference type="GeneID" id="120018510"/>
<dbReference type="GO" id="GO:0032760">
    <property type="term" value="P:positive regulation of tumor necrosis factor production"/>
    <property type="evidence" value="ECO:0007669"/>
    <property type="project" value="TreeGrafter"/>
</dbReference>
<dbReference type="KEGG" id="snh:120018510"/>
<dbReference type="PANTHER" id="PTHR22662:SF0">
    <property type="entry name" value="TOLL_INTERLEUKIN-1 RECEPTOR DOMAIN-CONTAINING ADAPTER PROTEIN"/>
    <property type="match status" value="1"/>
</dbReference>
<dbReference type="RefSeq" id="XP_038817665.1">
    <property type="nucleotide sequence ID" value="XM_038961737.1"/>
</dbReference>
<feature type="domain" description="TIR" evidence="2">
    <location>
        <begin position="113"/>
        <end position="246"/>
    </location>
</feature>
<dbReference type="SMART" id="SM00255">
    <property type="entry name" value="TIR"/>
    <property type="match status" value="1"/>
</dbReference>
<dbReference type="Gene3D" id="3.40.50.10140">
    <property type="entry name" value="Toll/interleukin-1 receptor homology (TIR) domain"/>
    <property type="match status" value="1"/>
</dbReference>
<protein>
    <submittedName>
        <fullName evidence="4">Toll/interleukin-1 receptor domain-containing adapter protein-like</fullName>
    </submittedName>
</protein>
<dbReference type="GO" id="GO:0035663">
    <property type="term" value="F:Toll-like receptor 2 binding"/>
    <property type="evidence" value="ECO:0007669"/>
    <property type="project" value="TreeGrafter"/>
</dbReference>
<proteinExistence type="predicted"/>
<reference evidence="4" key="1">
    <citation type="submission" date="2025-08" db="UniProtKB">
        <authorList>
            <consortium name="RefSeq"/>
        </authorList>
    </citation>
    <scope>IDENTIFICATION</scope>
    <source>
        <tissue evidence="4">White muscle</tissue>
    </source>
</reference>
<dbReference type="AlphaFoldDB" id="A0A8U0P3K6"/>
<dbReference type="Proteomes" id="UP000808372">
    <property type="component" value="Chromosome 23"/>
</dbReference>
<dbReference type="GO" id="GO:0035662">
    <property type="term" value="F:Toll-like receptor 4 binding"/>
    <property type="evidence" value="ECO:0007669"/>
    <property type="project" value="TreeGrafter"/>
</dbReference>
<evidence type="ECO:0000313" key="3">
    <source>
        <dbReference type="Proteomes" id="UP000808372"/>
    </source>
</evidence>
<gene>
    <name evidence="4" type="primary">LOC120018510</name>
</gene>
<sequence length="303" mass="33811">MEPAKMDGAIQGNHGNTNSGQSFGKVRLAPPVPLLEGVQPTGDDGARHSLKQEAEAGWFRRLLVKKESPQSSSSPHVLVRTPSPSLDGASSLVLTSTPNPPAPFLSSMIRWSQTYDLCVCHSPVDIEEAIRLATYLEKPAYGLRCFLRQRDANVGGAISTELCQAVQSSHCWALLITPNFLLDDWCQYMMHQALSEGPMSNRIIPLVLNLSYSQYPKELRFYYYKDLSKNPERGYTQVYKTVLKYLEDMDEKDAAKVDCNMHSTSNRLEGASCFPRTKLSSNYQNSEPLLSLQEIERTEAADS</sequence>
<keyword evidence="3" id="KW-1185">Reference proteome</keyword>
<accession>A0A8U0P3K6</accession>
<dbReference type="GO" id="GO:0005886">
    <property type="term" value="C:plasma membrane"/>
    <property type="evidence" value="ECO:0007669"/>
    <property type="project" value="TreeGrafter"/>
</dbReference>
<dbReference type="InterPro" id="IPR017279">
    <property type="entry name" value="Tol-interleuk_rcpt_adapt_Tirap"/>
</dbReference>
<dbReference type="GO" id="GO:0043123">
    <property type="term" value="P:positive regulation of canonical NF-kappaB signal transduction"/>
    <property type="evidence" value="ECO:0007669"/>
    <property type="project" value="TreeGrafter"/>
</dbReference>